<dbReference type="OMA" id="YPQNLEN"/>
<reference evidence="2 3" key="1">
    <citation type="journal article" date="2013" name="PLoS Genet.">
        <title>Distinctive expansion of potential virulence genes in the genome of the oomycete fish pathogen Saprolegnia parasitica.</title>
        <authorList>
            <person name="Jiang R.H."/>
            <person name="de Bruijn I."/>
            <person name="Haas B.J."/>
            <person name="Belmonte R."/>
            <person name="Lobach L."/>
            <person name="Christie J."/>
            <person name="van den Ackerveken G."/>
            <person name="Bottin A."/>
            <person name="Bulone V."/>
            <person name="Diaz-Moreno S.M."/>
            <person name="Dumas B."/>
            <person name="Fan L."/>
            <person name="Gaulin E."/>
            <person name="Govers F."/>
            <person name="Grenville-Briggs L.J."/>
            <person name="Horner N.R."/>
            <person name="Levin J.Z."/>
            <person name="Mammella M."/>
            <person name="Meijer H.J."/>
            <person name="Morris P."/>
            <person name="Nusbaum C."/>
            <person name="Oome S."/>
            <person name="Phillips A.J."/>
            <person name="van Rooyen D."/>
            <person name="Rzeszutek E."/>
            <person name="Saraiva M."/>
            <person name="Secombes C.J."/>
            <person name="Seidl M.F."/>
            <person name="Snel B."/>
            <person name="Stassen J.H."/>
            <person name="Sykes S."/>
            <person name="Tripathy S."/>
            <person name="van den Berg H."/>
            <person name="Vega-Arreguin J.C."/>
            <person name="Wawra S."/>
            <person name="Young S.K."/>
            <person name="Zeng Q."/>
            <person name="Dieguez-Uribeondo J."/>
            <person name="Russ C."/>
            <person name="Tyler B.M."/>
            <person name="van West P."/>
        </authorList>
    </citation>
    <scope>NUCLEOTIDE SEQUENCE [LARGE SCALE GENOMIC DNA]</scope>
    <source>
        <strain evidence="2 3">CBS 223.65</strain>
    </source>
</reference>
<feature type="coiled-coil region" evidence="1">
    <location>
        <begin position="74"/>
        <end position="184"/>
    </location>
</feature>
<dbReference type="KEGG" id="spar:SPRG_17927"/>
<dbReference type="PANTHER" id="PTHR31432:SF0">
    <property type="entry name" value="INTRAFLAGELLAR TRANSPORT PROTEIN 74 HOMOLOG"/>
    <property type="match status" value="1"/>
</dbReference>
<dbReference type="RefSeq" id="XP_012212730.1">
    <property type="nucleotide sequence ID" value="XM_012357340.1"/>
</dbReference>
<dbReference type="OrthoDB" id="444379at2759"/>
<gene>
    <name evidence="2" type="ORF">SPRG_17927</name>
</gene>
<dbReference type="GO" id="GO:0048487">
    <property type="term" value="F:beta-tubulin binding"/>
    <property type="evidence" value="ECO:0007669"/>
    <property type="project" value="InterPro"/>
</dbReference>
<protein>
    <submittedName>
        <fullName evidence="2">Uncharacterized protein</fullName>
    </submittedName>
</protein>
<evidence type="ECO:0000313" key="3">
    <source>
        <dbReference type="Proteomes" id="UP000030745"/>
    </source>
</evidence>
<keyword evidence="1" id="KW-0175">Coiled coil</keyword>
<dbReference type="InterPro" id="IPR029602">
    <property type="entry name" value="IFT74"/>
</dbReference>
<dbReference type="VEuPathDB" id="FungiDB:SPRG_17927"/>
<dbReference type="GeneID" id="24139455"/>
<dbReference type="EMBL" id="KK584048">
    <property type="protein sequence ID" value="KDO16561.1"/>
    <property type="molecule type" value="Genomic_DNA"/>
</dbReference>
<proteinExistence type="predicted"/>
<organism evidence="2 3">
    <name type="scientific">Saprolegnia parasitica (strain CBS 223.65)</name>
    <dbReference type="NCBI Taxonomy" id="695850"/>
    <lineage>
        <taxon>Eukaryota</taxon>
        <taxon>Sar</taxon>
        <taxon>Stramenopiles</taxon>
        <taxon>Oomycota</taxon>
        <taxon>Saprolegniomycetes</taxon>
        <taxon>Saprolegniales</taxon>
        <taxon>Saprolegniaceae</taxon>
        <taxon>Saprolegnia</taxon>
    </lineage>
</organism>
<dbReference type="AlphaFoldDB" id="A0A067BQG6"/>
<sequence length="453" mass="52904">MDKLRSATDPAEIRQVQEQLHNRNIKEAEEVDRIFIMRQDEERTTKHLENEIQAIHMKQQDKINQLAPQKLEMYRALLEENHHAEAELEAKSQELDMLMQAIRAKEDELSMDKYREEYEHLEHQALRLKKECKMVQDDLATAQMDPNEARNLLLARVKDDKIKMEQVEKQIVAIDEENGGLKKALSEGKAELEERKNEGADGNTTSHKYDMLYQRDQEMTLFMETFEEKKGKELEGQRQSQAMVVRLLEHISLGLGRQDKMPTAAKVEEMKGDLTFKERQLESAQTTKTRLSMELAKRQAELEKVNTLDAKISVELGSLNTKMDTMQSDMEGFKNIDEMKDTHANTKQLLLRYKQQYIRRRDAMKSQVILLSNQYENVKHTLAGNDTAKTLDSLEQKLRHHEQTIYHLKEFIDTKTREVEYEHVKQDCLKLLTELNTFRIKAQGVAQTSTIGF</sequence>
<accession>A0A067BQG6</accession>
<keyword evidence="3" id="KW-1185">Reference proteome</keyword>
<evidence type="ECO:0000256" key="1">
    <source>
        <dbReference type="SAM" id="Coils"/>
    </source>
</evidence>
<evidence type="ECO:0000313" key="2">
    <source>
        <dbReference type="EMBL" id="KDO16561.1"/>
    </source>
</evidence>
<dbReference type="Proteomes" id="UP000030745">
    <property type="component" value="Unassembled WGS sequence"/>
</dbReference>
<dbReference type="GO" id="GO:0005929">
    <property type="term" value="C:cilium"/>
    <property type="evidence" value="ECO:0007669"/>
    <property type="project" value="TreeGrafter"/>
</dbReference>
<dbReference type="PANTHER" id="PTHR31432">
    <property type="entry name" value="INTRAFLAGELLAR TRANSPORT PROTEIN 74 HOMOLOG"/>
    <property type="match status" value="1"/>
</dbReference>
<dbReference type="GO" id="GO:0030992">
    <property type="term" value="C:intraciliary transport particle B"/>
    <property type="evidence" value="ECO:0007669"/>
    <property type="project" value="InterPro"/>
</dbReference>
<dbReference type="GO" id="GO:0035735">
    <property type="term" value="P:intraciliary transport involved in cilium assembly"/>
    <property type="evidence" value="ECO:0007669"/>
    <property type="project" value="TreeGrafter"/>
</dbReference>
<dbReference type="STRING" id="695850.A0A067BQG6"/>
<name>A0A067BQG6_SAPPC</name>